<dbReference type="Pfam" id="PF01061">
    <property type="entry name" value="ABC2_membrane"/>
    <property type="match status" value="1"/>
</dbReference>
<keyword evidence="7 8" id="KW-0472">Membrane</keyword>
<feature type="transmembrane region" description="Helical" evidence="8">
    <location>
        <begin position="659"/>
        <end position="679"/>
    </location>
</feature>
<organism evidence="10 11">
    <name type="scientific">Paraphaeosphaeria sporulosa</name>
    <dbReference type="NCBI Taxonomy" id="1460663"/>
    <lineage>
        <taxon>Eukaryota</taxon>
        <taxon>Fungi</taxon>
        <taxon>Dikarya</taxon>
        <taxon>Ascomycota</taxon>
        <taxon>Pezizomycotina</taxon>
        <taxon>Dothideomycetes</taxon>
        <taxon>Pleosporomycetidae</taxon>
        <taxon>Pleosporales</taxon>
        <taxon>Massarineae</taxon>
        <taxon>Didymosphaeriaceae</taxon>
        <taxon>Paraphaeosphaeria</taxon>
    </lineage>
</organism>
<proteinExistence type="predicted"/>
<dbReference type="EMBL" id="KV441554">
    <property type="protein sequence ID" value="OAG03967.1"/>
    <property type="molecule type" value="Genomic_DNA"/>
</dbReference>
<dbReference type="Pfam" id="PF00005">
    <property type="entry name" value="ABC_tran"/>
    <property type="match status" value="1"/>
</dbReference>
<dbReference type="PROSITE" id="PS00211">
    <property type="entry name" value="ABC_TRANSPORTER_1"/>
    <property type="match status" value="1"/>
</dbReference>
<keyword evidence="6 8" id="KW-1133">Transmembrane helix</keyword>
<dbReference type="PANTHER" id="PTHR48041">
    <property type="entry name" value="ABC TRANSPORTER G FAMILY MEMBER 28"/>
    <property type="match status" value="1"/>
</dbReference>
<dbReference type="InterPro" id="IPR013525">
    <property type="entry name" value="ABC2_TM"/>
</dbReference>
<dbReference type="InterPro" id="IPR003439">
    <property type="entry name" value="ABC_transporter-like_ATP-bd"/>
</dbReference>
<evidence type="ECO:0000256" key="8">
    <source>
        <dbReference type="SAM" id="Phobius"/>
    </source>
</evidence>
<dbReference type="PROSITE" id="PS50893">
    <property type="entry name" value="ABC_TRANSPORTER_2"/>
    <property type="match status" value="1"/>
</dbReference>
<dbReference type="InterPro" id="IPR050352">
    <property type="entry name" value="ABCG_transporters"/>
</dbReference>
<dbReference type="Proteomes" id="UP000077069">
    <property type="component" value="Unassembled WGS sequence"/>
</dbReference>
<dbReference type="GO" id="GO:0140359">
    <property type="term" value="F:ABC-type transporter activity"/>
    <property type="evidence" value="ECO:0007669"/>
    <property type="project" value="InterPro"/>
</dbReference>
<keyword evidence="4" id="KW-0547">Nucleotide-binding</keyword>
<sequence length="763" mass="84251">MTAKTSTLGPESKGIEPPQYCAPTKECLAVRLQTVENTCNQPQGLYEPIVCTKGHYCPRPGDQRYICPAKHYCPLGTESPVKCGPLSVCPSGSSREFHLDGFVVALVLDIILLIIIFVPLHLRVHKLDFKRYRQDSQSSSEEDLEAAARPTFLSMPSDHETDYPNISIIYQDITFELSESTRPLVSSISGSIQRGMLCGILGPSGAGKTTLMRLLMGKLEPTKGIVEVNGMQTTLSRLKKLTGYVPSDDILPSHLTVYETILHACRVRGPRKWSDEQRSVATQSIMQSLGILHIQHQLVGDQVMSLISSGQRKRVSIAMELIAAPMMLFLDEPTSGLDSTTAMALIDLLKKISETGVIVVCILHQPRQEIFDALDHVMLMADGMQLYEGSPGEAAGYFCSQGFDIPKDANPADCLLDIAASKARSASPHIGTVNMAQQLARMWEQQQCIQHEAIQHTKDKTESNDLSRDIVVDLEHTAALRGASWLRQVQYSHVRAMKQQLRQPISLLLEIAVGGVAGLLIGLGLYSNKGMHFQGVYLTPFEMLSSAVDYSTVPKIGNMITLAIALAASAPGVSTFGDEKSLYWREAAAGHRRSAYFTAKVLATIPRMALSSLHFTSFYAILATPSINFWLLYVLVLLYFYCVYGLASAVSVAVKRENGALLAMILCLIIGAFGGYAPMLSNVQSWHLEWLWRMCPGTWLTEAYFDLVLKRVEHLYDVHAAAAWTGFSLGRTSLDVLMILVIGTFYRALTFVGLVYFDRDKQR</sequence>
<dbReference type="STRING" id="1460663.A0A177CB09"/>
<evidence type="ECO:0000256" key="7">
    <source>
        <dbReference type="ARBA" id="ARBA00023136"/>
    </source>
</evidence>
<evidence type="ECO:0000313" key="10">
    <source>
        <dbReference type="EMBL" id="OAG03967.1"/>
    </source>
</evidence>
<dbReference type="InParanoid" id="A0A177CB09"/>
<dbReference type="OrthoDB" id="66620at2759"/>
<dbReference type="SMART" id="SM00382">
    <property type="entry name" value="AAA"/>
    <property type="match status" value="1"/>
</dbReference>
<keyword evidence="3 8" id="KW-0812">Transmembrane</keyword>
<feature type="domain" description="ABC transporter" evidence="9">
    <location>
        <begin position="168"/>
        <end position="407"/>
    </location>
</feature>
<dbReference type="PANTHER" id="PTHR48041:SF91">
    <property type="entry name" value="ABC TRANSPORTER G FAMILY MEMBER 28"/>
    <property type="match status" value="1"/>
</dbReference>
<feature type="transmembrane region" description="Helical" evidence="8">
    <location>
        <begin position="505"/>
        <end position="526"/>
    </location>
</feature>
<evidence type="ECO:0000256" key="1">
    <source>
        <dbReference type="ARBA" id="ARBA00004141"/>
    </source>
</evidence>
<evidence type="ECO:0000313" key="11">
    <source>
        <dbReference type="Proteomes" id="UP000077069"/>
    </source>
</evidence>
<feature type="transmembrane region" description="Helical" evidence="8">
    <location>
        <begin position="102"/>
        <end position="122"/>
    </location>
</feature>
<dbReference type="GO" id="GO:0016887">
    <property type="term" value="F:ATP hydrolysis activity"/>
    <property type="evidence" value="ECO:0007669"/>
    <property type="project" value="InterPro"/>
</dbReference>
<protein>
    <recommendedName>
        <fullName evidence="9">ABC transporter domain-containing protein</fullName>
    </recommendedName>
</protein>
<keyword evidence="11" id="KW-1185">Reference proteome</keyword>
<keyword evidence="5" id="KW-0067">ATP-binding</keyword>
<dbReference type="InterPro" id="IPR027417">
    <property type="entry name" value="P-loop_NTPase"/>
</dbReference>
<dbReference type="AlphaFoldDB" id="A0A177CB09"/>
<feature type="transmembrane region" description="Helical" evidence="8">
    <location>
        <begin position="627"/>
        <end position="647"/>
    </location>
</feature>
<reference evidence="10 11" key="1">
    <citation type="submission" date="2016-05" db="EMBL/GenBank/DDBJ databases">
        <title>Comparative analysis of secretome profiles of manganese(II)-oxidizing ascomycete fungi.</title>
        <authorList>
            <consortium name="DOE Joint Genome Institute"/>
            <person name="Zeiner C.A."/>
            <person name="Purvine S.O."/>
            <person name="Zink E.M."/>
            <person name="Wu S."/>
            <person name="Pasa-Tolic L."/>
            <person name="Chaput D.L."/>
            <person name="Haridas S."/>
            <person name="Grigoriev I.V."/>
            <person name="Santelli C.M."/>
            <person name="Hansel C.M."/>
        </authorList>
    </citation>
    <scope>NUCLEOTIDE SEQUENCE [LARGE SCALE GENOMIC DNA]</scope>
    <source>
        <strain evidence="10 11">AP3s5-JAC2a</strain>
    </source>
</reference>
<name>A0A177CB09_9PLEO</name>
<evidence type="ECO:0000256" key="4">
    <source>
        <dbReference type="ARBA" id="ARBA00022741"/>
    </source>
</evidence>
<feature type="transmembrane region" description="Helical" evidence="8">
    <location>
        <begin position="736"/>
        <end position="757"/>
    </location>
</feature>
<evidence type="ECO:0000256" key="6">
    <source>
        <dbReference type="ARBA" id="ARBA00022989"/>
    </source>
</evidence>
<dbReference type="GeneID" id="28767772"/>
<dbReference type="GO" id="GO:0016020">
    <property type="term" value="C:membrane"/>
    <property type="evidence" value="ECO:0007669"/>
    <property type="project" value="UniProtKB-SubCell"/>
</dbReference>
<keyword evidence="2" id="KW-0813">Transport</keyword>
<gene>
    <name evidence="10" type="ORF">CC84DRAFT_1249432</name>
</gene>
<evidence type="ECO:0000256" key="3">
    <source>
        <dbReference type="ARBA" id="ARBA00022692"/>
    </source>
</evidence>
<evidence type="ECO:0000256" key="2">
    <source>
        <dbReference type="ARBA" id="ARBA00022448"/>
    </source>
</evidence>
<dbReference type="Gene3D" id="3.40.50.300">
    <property type="entry name" value="P-loop containing nucleotide triphosphate hydrolases"/>
    <property type="match status" value="1"/>
</dbReference>
<comment type="subcellular location">
    <subcellularLocation>
        <location evidence="1">Membrane</location>
        <topology evidence="1">Multi-pass membrane protein</topology>
    </subcellularLocation>
</comment>
<evidence type="ECO:0000259" key="9">
    <source>
        <dbReference type="PROSITE" id="PS50893"/>
    </source>
</evidence>
<dbReference type="InterPro" id="IPR017871">
    <property type="entry name" value="ABC_transporter-like_CS"/>
</dbReference>
<dbReference type="InterPro" id="IPR003593">
    <property type="entry name" value="AAA+_ATPase"/>
</dbReference>
<evidence type="ECO:0000256" key="5">
    <source>
        <dbReference type="ARBA" id="ARBA00022840"/>
    </source>
</evidence>
<dbReference type="SUPFAM" id="SSF52540">
    <property type="entry name" value="P-loop containing nucleoside triphosphate hydrolases"/>
    <property type="match status" value="1"/>
</dbReference>
<accession>A0A177CB09</accession>
<dbReference type="GO" id="GO:0005524">
    <property type="term" value="F:ATP binding"/>
    <property type="evidence" value="ECO:0007669"/>
    <property type="project" value="UniProtKB-KW"/>
</dbReference>
<dbReference type="RefSeq" id="XP_018034332.1">
    <property type="nucleotide sequence ID" value="XM_018184286.1"/>
</dbReference>